<name>A0A4Y9F2N3_9MICC</name>
<dbReference type="AlphaFoldDB" id="A0A4Y9F2N3"/>
<dbReference type="InterPro" id="IPR007324">
    <property type="entry name" value="Sugar-bd_dom_put"/>
</dbReference>
<comment type="similarity">
    <text evidence="1">Belongs to the SorC transcriptional regulatory family.</text>
</comment>
<reference evidence="8 9" key="1">
    <citation type="submission" date="2019-03" db="EMBL/GenBank/DDBJ databases">
        <title>Diversity of the mouse oral microbiome.</title>
        <authorList>
            <person name="Joseph S."/>
            <person name="Aduse-Opoku J."/>
            <person name="Curtis M."/>
            <person name="Wade W."/>
            <person name="Hashim A."/>
        </authorList>
    </citation>
    <scope>NUCLEOTIDE SEQUENCE [LARGE SCALE GENOMIC DNA]</scope>
    <source>
        <strain evidence="9">irhom_31</strain>
    </source>
</reference>
<comment type="caution">
    <text evidence="8">The sequence shown here is derived from an EMBL/GenBank/DDBJ whole genome shotgun (WGS) entry which is preliminary data.</text>
</comment>
<keyword evidence="2" id="KW-0805">Transcription regulation</keyword>
<sequence>MNKSQNQVVEAAHLYYREHQTMAAIASRLGVSRPTVSRLLKTARETGVVTIQINEKAYRSDPLEKRLADLYRVRATVVRAPDHATEQDRMRRVAIATANLLDSLIVPGTTLGVAWGSTVTEVAQFLPKRPLTGVTVVQLNGAGNAVQTGIPYSGAILGQVSSAYGAQMVHFPVPAFFDFADTKAAMWRERSIRGVLAVQRSADVALFGVGAFGGELKSHVYSGGYFNAEQMRELQEQGIVGDMCTVLLREDGTWADLALNQRATGPTPAELVKIGRRVCAAAGRHRAVALRAALATGAITDLVVDADLGERLLRVIQKSSRPHKTPTHTPPKTPTHKNPKDARNPNAKHARS</sequence>
<dbReference type="GO" id="GO:0003700">
    <property type="term" value="F:DNA-binding transcription factor activity"/>
    <property type="evidence" value="ECO:0007669"/>
    <property type="project" value="InterPro"/>
</dbReference>
<protein>
    <submittedName>
        <fullName evidence="8">MarR family transcriptional regulator</fullName>
    </submittedName>
</protein>
<evidence type="ECO:0000313" key="8">
    <source>
        <dbReference type="EMBL" id="TFU21069.1"/>
    </source>
</evidence>
<evidence type="ECO:0000256" key="4">
    <source>
        <dbReference type="ARBA" id="ARBA00023163"/>
    </source>
</evidence>
<dbReference type="GO" id="GO:0030246">
    <property type="term" value="F:carbohydrate binding"/>
    <property type="evidence" value="ECO:0007669"/>
    <property type="project" value="InterPro"/>
</dbReference>
<keyword evidence="3" id="KW-0238">DNA-binding</keyword>
<dbReference type="EMBL" id="SPQC01000040">
    <property type="protein sequence ID" value="TFU21069.1"/>
    <property type="molecule type" value="Genomic_DNA"/>
</dbReference>
<dbReference type="Pfam" id="PF04198">
    <property type="entry name" value="Sugar-bind"/>
    <property type="match status" value="1"/>
</dbReference>
<dbReference type="Gene3D" id="1.10.10.60">
    <property type="entry name" value="Homeodomain-like"/>
    <property type="match status" value="1"/>
</dbReference>
<evidence type="ECO:0000256" key="1">
    <source>
        <dbReference type="ARBA" id="ARBA00010466"/>
    </source>
</evidence>
<gene>
    <name evidence="8" type="ORF">E4U03_10060</name>
</gene>
<dbReference type="PANTHER" id="PTHR34294:SF1">
    <property type="entry name" value="TRANSCRIPTIONAL REGULATOR LSRR"/>
    <property type="match status" value="1"/>
</dbReference>
<evidence type="ECO:0000259" key="6">
    <source>
        <dbReference type="Pfam" id="PF04198"/>
    </source>
</evidence>
<feature type="domain" description="HTH marR-type" evidence="7">
    <location>
        <begin position="13"/>
        <end position="55"/>
    </location>
</feature>
<keyword evidence="4" id="KW-0804">Transcription</keyword>
<organism evidence="8 9">
    <name type="scientific">Rothia nasimurium</name>
    <dbReference type="NCBI Taxonomy" id="85336"/>
    <lineage>
        <taxon>Bacteria</taxon>
        <taxon>Bacillati</taxon>
        <taxon>Actinomycetota</taxon>
        <taxon>Actinomycetes</taxon>
        <taxon>Micrococcales</taxon>
        <taxon>Micrococcaceae</taxon>
        <taxon>Rothia</taxon>
    </lineage>
</organism>
<dbReference type="Proteomes" id="UP000297951">
    <property type="component" value="Unassembled WGS sequence"/>
</dbReference>
<evidence type="ECO:0000256" key="2">
    <source>
        <dbReference type="ARBA" id="ARBA00023015"/>
    </source>
</evidence>
<evidence type="ECO:0000259" key="7">
    <source>
        <dbReference type="Pfam" id="PF12802"/>
    </source>
</evidence>
<evidence type="ECO:0000313" key="9">
    <source>
        <dbReference type="Proteomes" id="UP000297951"/>
    </source>
</evidence>
<dbReference type="Pfam" id="PF12802">
    <property type="entry name" value="MarR_2"/>
    <property type="match status" value="1"/>
</dbReference>
<dbReference type="InterPro" id="IPR000835">
    <property type="entry name" value="HTH_MarR-typ"/>
</dbReference>
<dbReference type="GO" id="GO:0003677">
    <property type="term" value="F:DNA binding"/>
    <property type="evidence" value="ECO:0007669"/>
    <property type="project" value="UniProtKB-KW"/>
</dbReference>
<dbReference type="STRING" id="85336.A7979_02820"/>
<evidence type="ECO:0000256" key="5">
    <source>
        <dbReference type="SAM" id="MobiDB-lite"/>
    </source>
</evidence>
<dbReference type="InterPro" id="IPR037171">
    <property type="entry name" value="NagB/RpiA_transferase-like"/>
</dbReference>
<dbReference type="SUPFAM" id="SSF100950">
    <property type="entry name" value="NagB/RpiA/CoA transferase-like"/>
    <property type="match status" value="1"/>
</dbReference>
<evidence type="ECO:0000256" key="3">
    <source>
        <dbReference type="ARBA" id="ARBA00023125"/>
    </source>
</evidence>
<dbReference type="InterPro" id="IPR051054">
    <property type="entry name" value="SorC_transcr_regulators"/>
</dbReference>
<proteinExistence type="inferred from homology"/>
<feature type="region of interest" description="Disordered" evidence="5">
    <location>
        <begin position="316"/>
        <end position="352"/>
    </location>
</feature>
<dbReference type="SUPFAM" id="SSF46689">
    <property type="entry name" value="Homeodomain-like"/>
    <property type="match status" value="1"/>
</dbReference>
<dbReference type="InterPro" id="IPR009057">
    <property type="entry name" value="Homeodomain-like_sf"/>
</dbReference>
<dbReference type="Gene3D" id="3.40.50.1360">
    <property type="match status" value="1"/>
</dbReference>
<dbReference type="OrthoDB" id="186585at2"/>
<feature type="domain" description="Sugar-binding" evidence="6">
    <location>
        <begin position="61"/>
        <end position="313"/>
    </location>
</feature>
<dbReference type="PANTHER" id="PTHR34294">
    <property type="entry name" value="TRANSCRIPTIONAL REGULATOR-RELATED"/>
    <property type="match status" value="1"/>
</dbReference>
<accession>A0A4Y9F2N3</accession>